<dbReference type="InterPro" id="IPR039418">
    <property type="entry name" value="LexA-like"/>
</dbReference>
<evidence type="ECO:0000259" key="6">
    <source>
        <dbReference type="Pfam" id="PF00717"/>
    </source>
</evidence>
<organism evidence="7 8">
    <name type="scientific">Oceanibacterium hippocampi</name>
    <dbReference type="NCBI Taxonomy" id="745714"/>
    <lineage>
        <taxon>Bacteria</taxon>
        <taxon>Pseudomonadati</taxon>
        <taxon>Pseudomonadota</taxon>
        <taxon>Alphaproteobacteria</taxon>
        <taxon>Sneathiellales</taxon>
        <taxon>Sneathiellaceae</taxon>
        <taxon>Oceanibacterium</taxon>
    </lineage>
</organism>
<keyword evidence="5" id="KW-0804">Transcription</keyword>
<accession>A0A1Y5TZI9</accession>
<keyword evidence="4" id="KW-0238">DNA-binding</keyword>
<dbReference type="InterPro" id="IPR015927">
    <property type="entry name" value="Peptidase_S24_S26A/B/C"/>
</dbReference>
<keyword evidence="1" id="KW-0645">Protease</keyword>
<dbReference type="EMBL" id="FWFR01000008">
    <property type="protein sequence ID" value="SLN77529.1"/>
    <property type="molecule type" value="Genomic_DNA"/>
</dbReference>
<proteinExistence type="predicted"/>
<dbReference type="InterPro" id="IPR036286">
    <property type="entry name" value="LexA/Signal_pep-like_sf"/>
</dbReference>
<evidence type="ECO:0000256" key="2">
    <source>
        <dbReference type="ARBA" id="ARBA00022801"/>
    </source>
</evidence>
<keyword evidence="8" id="KW-1185">Reference proteome</keyword>
<sequence length="176" mass="18981">MLNVTPDYLLGFSEAPTAPGRPGNAPGAWLAEIDVRAGAGGGGEAMITYQPDGNGNQIEQDAVRAGWEIPDGYLRSELRVDPAAARIIEVVGDSMEPTLRSGDRVLINLADRTPSPPGVFALWDGFGVVVKRIEFVPHSDPATIRIISDNSHHPAYERTADEVNVIGRLAWMARRL</sequence>
<dbReference type="GO" id="GO:0004252">
    <property type="term" value="F:serine-type endopeptidase activity"/>
    <property type="evidence" value="ECO:0007669"/>
    <property type="project" value="InterPro"/>
</dbReference>
<evidence type="ECO:0000256" key="1">
    <source>
        <dbReference type="ARBA" id="ARBA00022670"/>
    </source>
</evidence>
<dbReference type="CDD" id="cd06529">
    <property type="entry name" value="S24_LexA-like"/>
    <property type="match status" value="1"/>
</dbReference>
<dbReference type="AlphaFoldDB" id="A0A1Y5TZI9"/>
<name>A0A1Y5TZI9_9PROT</name>
<dbReference type="SUPFAM" id="SSF51306">
    <property type="entry name" value="LexA/Signal peptidase"/>
    <property type="match status" value="1"/>
</dbReference>
<feature type="domain" description="Peptidase S24/S26A/S26B/S26C" evidence="6">
    <location>
        <begin position="76"/>
        <end position="169"/>
    </location>
</feature>
<protein>
    <submittedName>
        <fullName evidence="7">Peptidase S24-like protein</fullName>
    </submittedName>
</protein>
<dbReference type="GO" id="GO:0003677">
    <property type="term" value="F:DNA binding"/>
    <property type="evidence" value="ECO:0007669"/>
    <property type="project" value="UniProtKB-KW"/>
</dbReference>
<dbReference type="PANTHER" id="PTHR40661">
    <property type="match status" value="1"/>
</dbReference>
<dbReference type="GO" id="GO:0016020">
    <property type="term" value="C:membrane"/>
    <property type="evidence" value="ECO:0007669"/>
    <property type="project" value="InterPro"/>
</dbReference>
<keyword evidence="3" id="KW-0805">Transcription regulation</keyword>
<evidence type="ECO:0000313" key="7">
    <source>
        <dbReference type="EMBL" id="SLN77529.1"/>
    </source>
</evidence>
<dbReference type="PROSITE" id="PS00501">
    <property type="entry name" value="SPASE_I_1"/>
    <property type="match status" value="1"/>
</dbReference>
<dbReference type="Gene3D" id="2.10.109.10">
    <property type="entry name" value="Umud Fragment, subunit A"/>
    <property type="match status" value="1"/>
</dbReference>
<dbReference type="PANTHER" id="PTHR40661:SF3">
    <property type="entry name" value="FELS-1 PROPHAGE TRANSCRIPTIONAL REGULATOR"/>
    <property type="match status" value="1"/>
</dbReference>
<evidence type="ECO:0000256" key="3">
    <source>
        <dbReference type="ARBA" id="ARBA00023015"/>
    </source>
</evidence>
<reference evidence="7 8" key="1">
    <citation type="submission" date="2017-03" db="EMBL/GenBank/DDBJ databases">
        <authorList>
            <person name="Afonso C.L."/>
            <person name="Miller P.J."/>
            <person name="Scott M.A."/>
            <person name="Spackman E."/>
            <person name="Goraichik I."/>
            <person name="Dimitrov K.M."/>
            <person name="Suarez D.L."/>
            <person name="Swayne D.E."/>
        </authorList>
    </citation>
    <scope>NUCLEOTIDE SEQUENCE [LARGE SCALE GENOMIC DNA]</scope>
    <source>
        <strain evidence="7 8">CECT 7691</strain>
    </source>
</reference>
<dbReference type="Pfam" id="PF00717">
    <property type="entry name" value="Peptidase_S24"/>
    <property type="match status" value="1"/>
</dbReference>
<keyword evidence="2" id="KW-0378">Hydrolase</keyword>
<dbReference type="InParanoid" id="A0A1Y5TZI9"/>
<dbReference type="InterPro" id="IPR019756">
    <property type="entry name" value="Pept_S26A_signal_pept_1_Ser-AS"/>
</dbReference>
<dbReference type="GO" id="GO:0006508">
    <property type="term" value="P:proteolysis"/>
    <property type="evidence" value="ECO:0007669"/>
    <property type="project" value="UniProtKB-KW"/>
</dbReference>
<evidence type="ECO:0000256" key="4">
    <source>
        <dbReference type="ARBA" id="ARBA00023125"/>
    </source>
</evidence>
<gene>
    <name evidence="7" type="ORF">OCH7691_04446</name>
</gene>
<evidence type="ECO:0000313" key="8">
    <source>
        <dbReference type="Proteomes" id="UP000193200"/>
    </source>
</evidence>
<dbReference type="Proteomes" id="UP000193200">
    <property type="component" value="Unassembled WGS sequence"/>
</dbReference>
<evidence type="ECO:0000256" key="5">
    <source>
        <dbReference type="ARBA" id="ARBA00023163"/>
    </source>
</evidence>